<protein>
    <submittedName>
        <fullName evidence="3">Sugar kinase</fullName>
    </submittedName>
</protein>
<dbReference type="Gene3D" id="1.10.10.10">
    <property type="entry name" value="Winged helix-like DNA-binding domain superfamily/Winged helix DNA-binding domain"/>
    <property type="match status" value="1"/>
</dbReference>
<dbReference type="PANTHER" id="PTHR18964:SF149">
    <property type="entry name" value="BIFUNCTIONAL UDP-N-ACETYLGLUCOSAMINE 2-EPIMERASE_N-ACETYLMANNOSAMINE KINASE"/>
    <property type="match status" value="1"/>
</dbReference>
<proteinExistence type="inferred from homology"/>
<accession>A0A917QKF0</accession>
<reference evidence="3" key="2">
    <citation type="submission" date="2020-09" db="EMBL/GenBank/DDBJ databases">
        <authorList>
            <person name="Sun Q."/>
            <person name="Ohkuma M."/>
        </authorList>
    </citation>
    <scope>NUCLEOTIDE SEQUENCE</scope>
    <source>
        <strain evidence="3">JCM 3035</strain>
    </source>
</reference>
<dbReference type="InterPro" id="IPR036388">
    <property type="entry name" value="WH-like_DNA-bd_sf"/>
</dbReference>
<dbReference type="Pfam" id="PF13412">
    <property type="entry name" value="HTH_24"/>
    <property type="match status" value="1"/>
</dbReference>
<evidence type="ECO:0000256" key="1">
    <source>
        <dbReference type="ARBA" id="ARBA00006479"/>
    </source>
</evidence>
<dbReference type="InterPro" id="IPR049874">
    <property type="entry name" value="ROK_cs"/>
</dbReference>
<evidence type="ECO:0000313" key="4">
    <source>
        <dbReference type="Proteomes" id="UP000637788"/>
    </source>
</evidence>
<sequence length="427" mass="45055">MVARRTARDLRSENRFEVLHALFELGPSTRQELARHTGLSPATVATLVTEFLSEGVLRIATVENNTGGRPQERLTVDPGRGRIVGVDVAETYVDATVYDLALGALGQGEVALDEHENDPSYVADGIVRAIESAVAAGGAEHEHIIGVSVSMPGHVHPEAGVSVFAPNWDWRDVHIEKMLAHLLVPVYVDNPLKAVVLSEMWFGAGRVVDTMAVVNLGTGVGAGIAIDGALVRGTTNNAGEWGHTLLELDGRPCRCGRRGCVEAYLGAPGLRTTLAGIDPEHRTLRQPRQRDFVEAVAEGLAEGDPALKDLAHRTAHYLAAALGDLVNMLNVPTVTLTGWASEALAAHLLPAVRDELPHHVMPGSLPGLTVEPSRVPGNAVALGMAAFTLQQFLNRLGLGSPAGTGPWADRGRGLGPAGLGQQPGQGL</sequence>
<feature type="region of interest" description="Disordered" evidence="2">
    <location>
        <begin position="404"/>
        <end position="427"/>
    </location>
</feature>
<gene>
    <name evidence="3" type="ORF">GCM10010094_14200</name>
</gene>
<dbReference type="SUPFAM" id="SSF46785">
    <property type="entry name" value="Winged helix' DNA-binding domain"/>
    <property type="match status" value="1"/>
</dbReference>
<dbReference type="InterPro" id="IPR043129">
    <property type="entry name" value="ATPase_NBD"/>
</dbReference>
<dbReference type="AlphaFoldDB" id="A0A917QKF0"/>
<dbReference type="PROSITE" id="PS01125">
    <property type="entry name" value="ROK"/>
    <property type="match status" value="1"/>
</dbReference>
<organism evidence="3 4">
    <name type="scientific">Streptomyces flaveus</name>
    <dbReference type="NCBI Taxonomy" id="66370"/>
    <lineage>
        <taxon>Bacteria</taxon>
        <taxon>Bacillati</taxon>
        <taxon>Actinomycetota</taxon>
        <taxon>Actinomycetes</taxon>
        <taxon>Kitasatosporales</taxon>
        <taxon>Streptomycetaceae</taxon>
        <taxon>Streptomyces</taxon>
        <taxon>Streptomyces aurantiacus group</taxon>
    </lineage>
</organism>
<reference evidence="3" key="1">
    <citation type="journal article" date="2014" name="Int. J. Syst. Evol. Microbiol.">
        <title>Complete genome sequence of Corynebacterium casei LMG S-19264T (=DSM 44701T), isolated from a smear-ripened cheese.</title>
        <authorList>
            <consortium name="US DOE Joint Genome Institute (JGI-PGF)"/>
            <person name="Walter F."/>
            <person name="Albersmeier A."/>
            <person name="Kalinowski J."/>
            <person name="Ruckert C."/>
        </authorList>
    </citation>
    <scope>NUCLEOTIDE SEQUENCE</scope>
    <source>
        <strain evidence="3">JCM 3035</strain>
    </source>
</reference>
<keyword evidence="3" id="KW-0418">Kinase</keyword>
<dbReference type="Proteomes" id="UP000637788">
    <property type="component" value="Unassembled WGS sequence"/>
</dbReference>
<dbReference type="GO" id="GO:0016301">
    <property type="term" value="F:kinase activity"/>
    <property type="evidence" value="ECO:0007669"/>
    <property type="project" value="UniProtKB-KW"/>
</dbReference>
<dbReference type="EMBL" id="BMPQ01000003">
    <property type="protein sequence ID" value="GGK54912.1"/>
    <property type="molecule type" value="Genomic_DNA"/>
</dbReference>
<keyword evidence="4" id="KW-1185">Reference proteome</keyword>
<dbReference type="InterPro" id="IPR036390">
    <property type="entry name" value="WH_DNA-bd_sf"/>
</dbReference>
<evidence type="ECO:0000313" key="3">
    <source>
        <dbReference type="EMBL" id="GGK54912.1"/>
    </source>
</evidence>
<feature type="compositionally biased region" description="Gly residues" evidence="2">
    <location>
        <begin position="413"/>
        <end position="427"/>
    </location>
</feature>
<comment type="caution">
    <text evidence="3">The sequence shown here is derived from an EMBL/GenBank/DDBJ whole genome shotgun (WGS) entry which is preliminary data.</text>
</comment>
<dbReference type="PANTHER" id="PTHR18964">
    <property type="entry name" value="ROK (REPRESSOR, ORF, KINASE) FAMILY"/>
    <property type="match status" value="1"/>
</dbReference>
<evidence type="ECO:0000256" key="2">
    <source>
        <dbReference type="SAM" id="MobiDB-lite"/>
    </source>
</evidence>
<name>A0A917QKF0_9ACTN</name>
<comment type="similarity">
    <text evidence="1">Belongs to the ROK (NagC/XylR) family.</text>
</comment>
<dbReference type="Pfam" id="PF00480">
    <property type="entry name" value="ROK"/>
    <property type="match status" value="1"/>
</dbReference>
<dbReference type="RefSeq" id="WP_189321025.1">
    <property type="nucleotide sequence ID" value="NZ_BMPQ01000003.1"/>
</dbReference>
<dbReference type="Gene3D" id="3.30.420.40">
    <property type="match status" value="2"/>
</dbReference>
<keyword evidence="3" id="KW-0808">Transferase</keyword>
<dbReference type="InterPro" id="IPR000600">
    <property type="entry name" value="ROK"/>
</dbReference>
<dbReference type="SUPFAM" id="SSF53067">
    <property type="entry name" value="Actin-like ATPase domain"/>
    <property type="match status" value="1"/>
</dbReference>